<evidence type="ECO:0000256" key="1">
    <source>
        <dbReference type="ARBA" id="ARBA00004167"/>
    </source>
</evidence>
<reference evidence="7" key="1">
    <citation type="submission" date="2018-06" db="EMBL/GenBank/DDBJ databases">
        <authorList>
            <person name="Zhirakovskaya E."/>
        </authorList>
    </citation>
    <scope>NUCLEOTIDE SEQUENCE</scope>
</reference>
<proteinExistence type="predicted"/>
<organism evidence="7">
    <name type="scientific">hydrothermal vent metagenome</name>
    <dbReference type="NCBI Taxonomy" id="652676"/>
    <lineage>
        <taxon>unclassified sequences</taxon>
        <taxon>metagenomes</taxon>
        <taxon>ecological metagenomes</taxon>
    </lineage>
</organism>
<dbReference type="PANTHER" id="PTHR30093">
    <property type="entry name" value="GENERAL SECRETION PATHWAY PROTEIN G"/>
    <property type="match status" value="1"/>
</dbReference>
<evidence type="ECO:0000313" key="7">
    <source>
        <dbReference type="EMBL" id="VAW38016.1"/>
    </source>
</evidence>
<keyword evidence="3 6" id="KW-0812">Transmembrane</keyword>
<feature type="transmembrane region" description="Helical" evidence="6">
    <location>
        <begin position="12"/>
        <end position="36"/>
    </location>
</feature>
<dbReference type="PROSITE" id="PS00409">
    <property type="entry name" value="PROKAR_NTER_METHYL"/>
    <property type="match status" value="1"/>
</dbReference>
<dbReference type="InterPro" id="IPR012902">
    <property type="entry name" value="N_methyl_site"/>
</dbReference>
<dbReference type="Pfam" id="PF07963">
    <property type="entry name" value="N_methyl"/>
    <property type="match status" value="1"/>
</dbReference>
<name>A0A3B0W0C8_9ZZZZ</name>
<keyword evidence="5 6" id="KW-0472">Membrane</keyword>
<dbReference type="PANTHER" id="PTHR30093:SF44">
    <property type="entry name" value="TYPE II SECRETION SYSTEM CORE PROTEIN G"/>
    <property type="match status" value="1"/>
</dbReference>
<evidence type="ECO:0000256" key="2">
    <source>
        <dbReference type="ARBA" id="ARBA00022481"/>
    </source>
</evidence>
<evidence type="ECO:0000256" key="5">
    <source>
        <dbReference type="ARBA" id="ARBA00023136"/>
    </source>
</evidence>
<dbReference type="AlphaFoldDB" id="A0A3B0W0C8"/>
<dbReference type="NCBIfam" id="TIGR02532">
    <property type="entry name" value="IV_pilin_GFxxxE"/>
    <property type="match status" value="1"/>
</dbReference>
<dbReference type="Gene3D" id="3.30.700.10">
    <property type="entry name" value="Glycoprotein, Type 4 Pilin"/>
    <property type="match status" value="1"/>
</dbReference>
<dbReference type="InterPro" id="IPR045584">
    <property type="entry name" value="Pilin-like"/>
</dbReference>
<dbReference type="SUPFAM" id="SSF54523">
    <property type="entry name" value="Pili subunits"/>
    <property type="match status" value="1"/>
</dbReference>
<protein>
    <submittedName>
        <fullName evidence="7">Type IV pilin PilA</fullName>
    </submittedName>
</protein>
<comment type="subcellular location">
    <subcellularLocation>
        <location evidence="1">Membrane</location>
        <topology evidence="1">Single-pass membrane protein</topology>
    </subcellularLocation>
</comment>
<evidence type="ECO:0000256" key="6">
    <source>
        <dbReference type="SAM" id="Phobius"/>
    </source>
</evidence>
<dbReference type="EMBL" id="UOEY01000054">
    <property type="protein sequence ID" value="VAW38016.1"/>
    <property type="molecule type" value="Genomic_DNA"/>
</dbReference>
<dbReference type="GO" id="GO:0016020">
    <property type="term" value="C:membrane"/>
    <property type="evidence" value="ECO:0007669"/>
    <property type="project" value="UniProtKB-SubCell"/>
</dbReference>
<evidence type="ECO:0000256" key="4">
    <source>
        <dbReference type="ARBA" id="ARBA00022989"/>
    </source>
</evidence>
<accession>A0A3B0W0C8</accession>
<evidence type="ECO:0000256" key="3">
    <source>
        <dbReference type="ARBA" id="ARBA00022692"/>
    </source>
</evidence>
<sequence>MNLYEKKVGRYAHGGFTLIEVMVVIAIIGILSAVAIPNFIAYRDKAYCSGAETDANSIINTLSDYYAIPVHHGGFSGAISADGTLTPAQGISFRPLSHGNTATITTVGKGFRISVTETNGRCPKVYRRAQANAGWSTTATVFSKSL</sequence>
<keyword evidence="4 6" id="KW-1133">Transmembrane helix</keyword>
<keyword evidence="2" id="KW-0488">Methylation</keyword>
<gene>
    <name evidence="7" type="ORF">MNBD_DELTA04-176</name>
</gene>